<gene>
    <name evidence="1" type="ORF">LEP1GSC062_2822</name>
</gene>
<dbReference type="Proteomes" id="UP000018747">
    <property type="component" value="Unassembled WGS sequence"/>
</dbReference>
<dbReference type="AlphaFoldDB" id="V6HXL3"/>
<dbReference type="STRING" id="100053.GCA_002009845_02474"/>
<evidence type="ECO:0008006" key="3">
    <source>
        <dbReference type="Google" id="ProtNLM"/>
    </source>
</evidence>
<keyword evidence="2" id="KW-1185">Reference proteome</keyword>
<accession>V6HXL3</accession>
<organism evidence="1 2">
    <name type="scientific">Leptospira alexanderi serovar Manhao 3 str. L 60</name>
    <dbReference type="NCBI Taxonomy" id="1049759"/>
    <lineage>
        <taxon>Bacteria</taxon>
        <taxon>Pseudomonadati</taxon>
        <taxon>Spirochaetota</taxon>
        <taxon>Spirochaetia</taxon>
        <taxon>Leptospirales</taxon>
        <taxon>Leptospiraceae</taxon>
        <taxon>Leptospira</taxon>
    </lineage>
</organism>
<protein>
    <recommendedName>
        <fullName evidence="3">Endonuclease/exonuclease/phosphatase domain protein</fullName>
    </recommendedName>
</protein>
<evidence type="ECO:0000313" key="1">
    <source>
        <dbReference type="EMBL" id="EQA62690.1"/>
    </source>
</evidence>
<dbReference type="EMBL" id="AHMT02000029">
    <property type="protein sequence ID" value="EQA62690.1"/>
    <property type="molecule type" value="Genomic_DNA"/>
</dbReference>
<comment type="caution">
    <text evidence="1">The sequence shown here is derived from an EMBL/GenBank/DDBJ whole genome shotgun (WGS) entry which is preliminary data.</text>
</comment>
<evidence type="ECO:0000313" key="2">
    <source>
        <dbReference type="Proteomes" id="UP000018747"/>
    </source>
</evidence>
<name>V6HXL3_9LEPT</name>
<sequence>MIFRETTPNSSLILYMKTVDRNLLGAVTIVQDLNEDLPGTTIMVMGDFNAKSSSDETRTLILSELLPYTKTLFPYGAGR</sequence>
<proteinExistence type="predicted"/>
<reference evidence="1" key="1">
    <citation type="submission" date="2013-05" db="EMBL/GenBank/DDBJ databases">
        <authorList>
            <person name="Harkins D.M."/>
            <person name="Durkin A.S."/>
            <person name="Brinkac L.M."/>
            <person name="Haft D.H."/>
            <person name="Selengut J.D."/>
            <person name="Sanka R."/>
            <person name="DePew J."/>
            <person name="Purushe J."/>
            <person name="Hartskeerl R.A."/>
            <person name="Ahmed A."/>
            <person name="van der Linden H."/>
            <person name="Goris M.G.A."/>
            <person name="Vinetz J.M."/>
            <person name="Sutton G.G."/>
            <person name="Nierman W.C."/>
            <person name="Fouts D.E."/>
        </authorList>
    </citation>
    <scope>NUCLEOTIDE SEQUENCE [LARGE SCALE GENOMIC DNA]</scope>
    <source>
        <strain evidence="1">L 60</strain>
    </source>
</reference>